<dbReference type="GO" id="GO:0030544">
    <property type="term" value="F:Hsp70 protein binding"/>
    <property type="evidence" value="ECO:0007669"/>
    <property type="project" value="TreeGrafter"/>
</dbReference>
<comment type="caution">
    <text evidence="1">The sequence shown here is derived from an EMBL/GenBank/DDBJ whole genome shotgun (WGS) entry which is preliminary data.</text>
</comment>
<dbReference type="OrthoDB" id="1262810at2759"/>
<gene>
    <name evidence="1" type="ORF">BGZ70_006381</name>
</gene>
<reference evidence="1" key="1">
    <citation type="journal article" date="2020" name="Fungal Divers.">
        <title>Resolving the Mortierellaceae phylogeny through synthesis of multi-gene phylogenetics and phylogenomics.</title>
        <authorList>
            <person name="Vandepol N."/>
            <person name="Liber J."/>
            <person name="Desiro A."/>
            <person name="Na H."/>
            <person name="Kennedy M."/>
            <person name="Barry K."/>
            <person name="Grigoriev I.V."/>
            <person name="Miller A.N."/>
            <person name="O'Donnell K."/>
            <person name="Stajich J.E."/>
            <person name="Bonito G."/>
        </authorList>
    </citation>
    <scope>NUCLEOTIDE SEQUENCE</scope>
    <source>
        <strain evidence="1">CK1249</strain>
    </source>
</reference>
<dbReference type="InterPro" id="IPR052972">
    <property type="entry name" value="Sacsin_chaperone_reg"/>
</dbReference>
<evidence type="ECO:0000313" key="2">
    <source>
        <dbReference type="Proteomes" id="UP000738359"/>
    </source>
</evidence>
<organism evidence="1 2">
    <name type="scientific">Mortierella alpina</name>
    <name type="common">Oleaginous fungus</name>
    <name type="synonym">Mortierella renispora</name>
    <dbReference type="NCBI Taxonomy" id="64518"/>
    <lineage>
        <taxon>Eukaryota</taxon>
        <taxon>Fungi</taxon>
        <taxon>Fungi incertae sedis</taxon>
        <taxon>Mucoromycota</taxon>
        <taxon>Mortierellomycotina</taxon>
        <taxon>Mortierellomycetes</taxon>
        <taxon>Mortierellales</taxon>
        <taxon>Mortierellaceae</taxon>
        <taxon>Mortierella</taxon>
    </lineage>
</organism>
<sequence length="85" mass="9621">MVIEPHERIFNGVRSEFTEGAVKGNYVEGSQGLEHFPDQLKTFAVVEDIDFSRPYPGTIFRFPLRTKAQAEISKLSPYAYPAEKA</sequence>
<feature type="non-terminal residue" evidence="1">
    <location>
        <position position="85"/>
    </location>
</feature>
<name>A0A9P6INE9_MORAP</name>
<dbReference type="Proteomes" id="UP000738359">
    <property type="component" value="Unassembled WGS sequence"/>
</dbReference>
<proteinExistence type="predicted"/>
<dbReference type="PANTHER" id="PTHR15600:SF42">
    <property type="entry name" value="SACSIN"/>
    <property type="match status" value="1"/>
</dbReference>
<accession>A0A9P6INE9</accession>
<dbReference type="AlphaFoldDB" id="A0A9P6INE9"/>
<keyword evidence="2" id="KW-1185">Reference proteome</keyword>
<dbReference type="PANTHER" id="PTHR15600">
    <property type="entry name" value="SACSIN"/>
    <property type="match status" value="1"/>
</dbReference>
<dbReference type="EMBL" id="JAAAHY010003576">
    <property type="protein sequence ID" value="KAF9939972.1"/>
    <property type="molecule type" value="Genomic_DNA"/>
</dbReference>
<protein>
    <submittedName>
        <fullName evidence="1">Uncharacterized protein</fullName>
    </submittedName>
</protein>
<evidence type="ECO:0000313" key="1">
    <source>
        <dbReference type="EMBL" id="KAF9939972.1"/>
    </source>
</evidence>